<sequence length="150" mass="17779">MAFKFHEEAADTIFDKSCEEILEDGSKCLQQHCCHTTVCELGGDEDHFHARVCGECRMKIFWYLRHKTEETRLEKVEKVKNEGKDYFIATGYTLGKNWQYEHVNSRTLFDAPEEPLTEEIIAFVGERWLKQQETKPKEKQYQTKLTDFFN</sequence>
<name>A0A7D9D6L4_PARCT</name>
<keyword evidence="2" id="KW-1185">Reference proteome</keyword>
<organism evidence="1 2">
    <name type="scientific">Paramuricea clavata</name>
    <name type="common">Red gorgonian</name>
    <name type="synonym">Violescent sea-whip</name>
    <dbReference type="NCBI Taxonomy" id="317549"/>
    <lineage>
        <taxon>Eukaryota</taxon>
        <taxon>Metazoa</taxon>
        <taxon>Cnidaria</taxon>
        <taxon>Anthozoa</taxon>
        <taxon>Octocorallia</taxon>
        <taxon>Malacalcyonacea</taxon>
        <taxon>Plexauridae</taxon>
        <taxon>Paramuricea</taxon>
    </lineage>
</organism>
<dbReference type="Proteomes" id="UP001152795">
    <property type="component" value="Unassembled WGS sequence"/>
</dbReference>
<proteinExistence type="predicted"/>
<dbReference type="EMBL" id="CACRXK020000084">
    <property type="protein sequence ID" value="CAB3978017.1"/>
    <property type="molecule type" value="Genomic_DNA"/>
</dbReference>
<accession>A0A7D9D6L4</accession>
<reference evidence="1" key="1">
    <citation type="submission" date="2020-04" db="EMBL/GenBank/DDBJ databases">
        <authorList>
            <person name="Alioto T."/>
            <person name="Alioto T."/>
            <person name="Gomez Garrido J."/>
        </authorList>
    </citation>
    <scope>NUCLEOTIDE SEQUENCE</scope>
    <source>
        <strain evidence="1">A484AB</strain>
    </source>
</reference>
<gene>
    <name evidence="1" type="ORF">PACLA_8A051283</name>
</gene>
<protein>
    <submittedName>
        <fullName evidence="1">Uncharacterized protein</fullName>
    </submittedName>
</protein>
<evidence type="ECO:0000313" key="2">
    <source>
        <dbReference type="Proteomes" id="UP001152795"/>
    </source>
</evidence>
<evidence type="ECO:0000313" key="1">
    <source>
        <dbReference type="EMBL" id="CAB3978017.1"/>
    </source>
</evidence>
<dbReference type="AlphaFoldDB" id="A0A7D9D6L4"/>
<comment type="caution">
    <text evidence="1">The sequence shown here is derived from an EMBL/GenBank/DDBJ whole genome shotgun (WGS) entry which is preliminary data.</text>
</comment>